<evidence type="ECO:0000313" key="2">
    <source>
        <dbReference type="EMBL" id="QKG79159.1"/>
    </source>
</evidence>
<organism evidence="2 3">
    <name type="scientific">Tenuifilum thalassicum</name>
    <dbReference type="NCBI Taxonomy" id="2590900"/>
    <lineage>
        <taxon>Bacteria</taxon>
        <taxon>Pseudomonadati</taxon>
        <taxon>Bacteroidota</taxon>
        <taxon>Bacteroidia</taxon>
        <taxon>Bacteroidales</taxon>
        <taxon>Tenuifilaceae</taxon>
        <taxon>Tenuifilum</taxon>
    </lineage>
</organism>
<dbReference type="EMBL" id="CP041345">
    <property type="protein sequence ID" value="QKG79159.1"/>
    <property type="molecule type" value="Genomic_DNA"/>
</dbReference>
<protein>
    <recommendedName>
        <fullName evidence="4">MORN repeat variant</fullName>
    </recommendedName>
</protein>
<sequence>MRLTRLIFLSTFLYITTTQALAQPILDIYFSNRASESRGPNFSKVEEIHELYVPRSGTVSYFKVVKIYNSNGRVISEKKYNKVGGIMGEAYWEYNSKGEPTKFVNKQFMNFKGWVSEKTILTYSDSTGLLSKIDIYYGNKLQKSAEVTSKDMKLTKVLVFNDKNVHVETERVVYLPQNNSIRVLRYKANDQFISATTYPLNPKLPEPPSSIKREFNSYGDIILEAIPHNKFEKGYYYEYDYDSYHNWIEKRIYICDIKRNGKIKNKKLEYKITRKIQY</sequence>
<dbReference type="AlphaFoldDB" id="A0A7D4BJ16"/>
<feature type="signal peptide" evidence="1">
    <location>
        <begin position="1"/>
        <end position="22"/>
    </location>
</feature>
<evidence type="ECO:0000256" key="1">
    <source>
        <dbReference type="SAM" id="SignalP"/>
    </source>
</evidence>
<dbReference type="RefSeq" id="WP_173072677.1">
    <property type="nucleotide sequence ID" value="NZ_CP041345.1"/>
</dbReference>
<accession>A0A7D4BJ16</accession>
<name>A0A7D4BJ16_9BACT</name>
<proteinExistence type="predicted"/>
<reference evidence="2 3" key="1">
    <citation type="submission" date="2019-07" db="EMBL/GenBank/DDBJ databases">
        <title>Thalassofilum flectens gen. nov., sp. nov., a novel moderate thermophilic anaerobe from a shallow sea hot spring in Kunashir Island (Russia), representing a new family in the order Bacteroidales, and proposal of Thalassofilacea fam. nov.</title>
        <authorList>
            <person name="Kochetkova T.V."/>
            <person name="Podosokorskaya O.A."/>
            <person name="Novikov A."/>
            <person name="Elcheninov A.G."/>
            <person name="Toshchakov S.V."/>
            <person name="Kublanov I.V."/>
        </authorList>
    </citation>
    <scope>NUCLEOTIDE SEQUENCE [LARGE SCALE GENOMIC DNA]</scope>
    <source>
        <strain evidence="2 3">38-H</strain>
    </source>
</reference>
<feature type="chain" id="PRO_5029741617" description="MORN repeat variant" evidence="1">
    <location>
        <begin position="23"/>
        <end position="278"/>
    </location>
</feature>
<evidence type="ECO:0000313" key="3">
    <source>
        <dbReference type="Proteomes" id="UP000500961"/>
    </source>
</evidence>
<keyword evidence="3" id="KW-1185">Reference proteome</keyword>
<dbReference type="Proteomes" id="UP000500961">
    <property type="component" value="Chromosome"/>
</dbReference>
<gene>
    <name evidence="2" type="ORF">FHG85_02400</name>
</gene>
<dbReference type="KEGG" id="ttz:FHG85_02400"/>
<evidence type="ECO:0008006" key="4">
    <source>
        <dbReference type="Google" id="ProtNLM"/>
    </source>
</evidence>
<keyword evidence="1" id="KW-0732">Signal</keyword>